<evidence type="ECO:0000256" key="3">
    <source>
        <dbReference type="PROSITE-ProRule" id="PRU00339"/>
    </source>
</evidence>
<dbReference type="HOGENOM" id="CLU_377630_0_0_3"/>
<name>Q10ZH4_TRIEI</name>
<dbReference type="STRING" id="203124.Tery_3235"/>
<dbReference type="RefSeq" id="WP_011612695.1">
    <property type="nucleotide sequence ID" value="NC_008312.1"/>
</dbReference>
<gene>
    <name evidence="4" type="ordered locus">Tery_3235</name>
</gene>
<accession>Q10ZH4</accession>
<feature type="repeat" description="TPR" evidence="3">
    <location>
        <begin position="42"/>
        <end position="75"/>
    </location>
</feature>
<keyword evidence="2 3" id="KW-0802">TPR repeat</keyword>
<dbReference type="SMART" id="SM00028">
    <property type="entry name" value="TPR"/>
    <property type="match status" value="5"/>
</dbReference>
<keyword evidence="1" id="KW-0677">Repeat</keyword>
<dbReference type="AlphaFoldDB" id="Q10ZH4"/>
<dbReference type="Pfam" id="PF13432">
    <property type="entry name" value="TPR_16"/>
    <property type="match status" value="1"/>
</dbReference>
<feature type="repeat" description="TPR" evidence="3">
    <location>
        <begin position="144"/>
        <end position="177"/>
    </location>
</feature>
<feature type="repeat" description="TPR" evidence="3">
    <location>
        <begin position="76"/>
        <end position="109"/>
    </location>
</feature>
<dbReference type="EMBL" id="CP000393">
    <property type="protein sequence ID" value="ABG52350.1"/>
    <property type="molecule type" value="Genomic_DNA"/>
</dbReference>
<protein>
    <submittedName>
        <fullName evidence="4">Tetratricopeptide TPR_2</fullName>
    </submittedName>
</protein>
<dbReference type="InterPro" id="IPR011990">
    <property type="entry name" value="TPR-like_helical_dom_sf"/>
</dbReference>
<dbReference type="InterPro" id="IPR019734">
    <property type="entry name" value="TPR_rpt"/>
</dbReference>
<dbReference type="SUPFAM" id="SSF48452">
    <property type="entry name" value="TPR-like"/>
    <property type="match status" value="1"/>
</dbReference>
<dbReference type="PROSITE" id="PS50293">
    <property type="entry name" value="TPR_REGION"/>
    <property type="match status" value="2"/>
</dbReference>
<feature type="repeat" description="TPR" evidence="3">
    <location>
        <begin position="8"/>
        <end position="41"/>
    </location>
</feature>
<dbReference type="KEGG" id="ter:Tery_3235"/>
<sequence length="734" mass="83436">MGNEVMSAGQLLKQANQLKRAGRLDEAIALYYQVIEINPNFAWAYNNLGDALVKQGNLDEAVAYYFESLKLNPNSAWLLYGLGEALAKQGNLEAAIEYLQKAIKTKPDFYKFYSCLGFILAANNNLNEAVVNIYKSLRLNKNCWWSHYFLSQLLIEKGDLHEAFYNYAKAIELNPIAEKKSLIHKNKSSFISLLEKTDVKISLLEEIKNLKIHKILLTTHNFKIYSGSELVTLYLAQVFADIGLDVTIVSFVTGEPMISTAASNNIEIINVIQNPMKIKQRKFDLAWCHHFPVIDYCVNDLEVNAKFMVYSSLSAYEPLEKMTYLETSDVVLFNSKENQHIQAYSLDEKYQQKIFVFNNSLPENWFLSLKQSVPGNKGKHLLPKNIAVISNHIPPEIKKLPDLLNDCNIKVKFIGLETKQELVTPKLIDTYDAVITIGHTVQKAMSRKIPVYCYDRFGGPGWITKGNLIDAEYFNFSGRCCNRKLNTESIKDEIIQGYKTAIESLNYLFYYSEFLYSTEANVLAVLQKLKLSDTTFVEKLNYHSLESYQIRKTSQLYINTKFHVGSKISIVYLKDGLKKFDSSGSQINLKTNDNANVETTNYKPKVEVLSVAKFFEYDPSLLWGFNIEYPVESDIKYEYKIPLSGWVLGKASTIIAIDVIIDDTLVKQIPLDQHRPDVAEAYPDNPSATNCGFMTEVNVDGMPVEAELSIEAVFSDDNRLPLGIVKYKKILPSS</sequence>
<dbReference type="PANTHER" id="PTHR44943:SF8">
    <property type="entry name" value="TPR REPEAT-CONTAINING PROTEIN MJ0263"/>
    <property type="match status" value="1"/>
</dbReference>
<dbReference type="eggNOG" id="COG0457">
    <property type="taxonomic scope" value="Bacteria"/>
</dbReference>
<dbReference type="Gene3D" id="1.25.40.10">
    <property type="entry name" value="Tetratricopeptide repeat domain"/>
    <property type="match status" value="1"/>
</dbReference>
<organism evidence="4">
    <name type="scientific">Trichodesmium erythraeum (strain IMS101)</name>
    <dbReference type="NCBI Taxonomy" id="203124"/>
    <lineage>
        <taxon>Bacteria</taxon>
        <taxon>Bacillati</taxon>
        <taxon>Cyanobacteriota</taxon>
        <taxon>Cyanophyceae</taxon>
        <taxon>Oscillatoriophycideae</taxon>
        <taxon>Oscillatoriales</taxon>
        <taxon>Microcoleaceae</taxon>
        <taxon>Trichodesmium</taxon>
    </lineage>
</organism>
<reference evidence="4" key="1">
    <citation type="submission" date="2006-06" db="EMBL/GenBank/DDBJ databases">
        <title>Complete sequence of Trichodesmium erythraeum IMS101.</title>
        <authorList>
            <consortium name="US DOE Joint Genome Institute"/>
            <person name="Copeland A."/>
            <person name="Lucas S."/>
            <person name="Lapidus A."/>
            <person name="Barry K."/>
            <person name="Detter J.C."/>
            <person name="Glavina del Rio T."/>
            <person name="Hammon N."/>
            <person name="Israni S."/>
            <person name="Dalin E."/>
            <person name="Tice H."/>
            <person name="Pitluck S."/>
            <person name="Kiss H."/>
            <person name="Munk A.C."/>
            <person name="Brettin T."/>
            <person name="Bruce D."/>
            <person name="Han C."/>
            <person name="Tapia R."/>
            <person name="Gilna P."/>
            <person name="Schmutz J."/>
            <person name="Larimer F."/>
            <person name="Land M."/>
            <person name="Hauser L."/>
            <person name="Kyrpides N."/>
            <person name="Kim E."/>
            <person name="Richardson P."/>
        </authorList>
    </citation>
    <scope>NUCLEOTIDE SEQUENCE [LARGE SCALE GENOMIC DNA]</scope>
    <source>
        <strain evidence="4">IMS101</strain>
    </source>
</reference>
<dbReference type="InterPro" id="IPR051685">
    <property type="entry name" value="Ycf3/AcsC/BcsC/TPR_MFPF"/>
</dbReference>
<dbReference type="PROSITE" id="PS50005">
    <property type="entry name" value="TPR"/>
    <property type="match status" value="4"/>
</dbReference>
<evidence type="ECO:0000256" key="1">
    <source>
        <dbReference type="ARBA" id="ARBA00022737"/>
    </source>
</evidence>
<dbReference type="Pfam" id="PF13174">
    <property type="entry name" value="TPR_6"/>
    <property type="match status" value="1"/>
</dbReference>
<dbReference type="SUPFAM" id="SSF53756">
    <property type="entry name" value="UDP-Glycosyltransferase/glycogen phosphorylase"/>
    <property type="match status" value="1"/>
</dbReference>
<proteinExistence type="predicted"/>
<dbReference type="Pfam" id="PF13181">
    <property type="entry name" value="TPR_8"/>
    <property type="match status" value="1"/>
</dbReference>
<dbReference type="PANTHER" id="PTHR44943">
    <property type="entry name" value="CELLULOSE SYNTHASE OPERON PROTEIN C"/>
    <property type="match status" value="1"/>
</dbReference>
<evidence type="ECO:0000256" key="2">
    <source>
        <dbReference type="ARBA" id="ARBA00022803"/>
    </source>
</evidence>
<evidence type="ECO:0000313" key="4">
    <source>
        <dbReference type="EMBL" id="ABG52350.1"/>
    </source>
</evidence>